<comment type="caution">
    <text evidence="2">The sequence shown here is derived from an EMBL/GenBank/DDBJ whole genome shotgun (WGS) entry which is preliminary data.</text>
</comment>
<gene>
    <name evidence="2" type="ORF">ENV30_07295</name>
</gene>
<feature type="signal peptide" evidence="1">
    <location>
        <begin position="1"/>
        <end position="24"/>
    </location>
</feature>
<sequence>MKLTRILVLLCFVMSFVLGSVALAEEAKSSPAPAQPVPFEVKGKVVAIDTAKNTFVVEVQTASDSLKDLIVTKKQDNKEIKEVTIQVDKNTKFYIAKEEKKDNKVNIVHEKEVKFSDLKVGNTVLVKGNVVKSGTTSTAVATEVNILS</sequence>
<proteinExistence type="predicted"/>
<feature type="chain" id="PRO_5031548704" description="DUF5666 domain-containing protein" evidence="1">
    <location>
        <begin position="25"/>
        <end position="148"/>
    </location>
</feature>
<accession>A0A7V4DEU4</accession>
<organism evidence="2">
    <name type="scientific">Candidatus Caldatribacterium californiense</name>
    <dbReference type="NCBI Taxonomy" id="1454726"/>
    <lineage>
        <taxon>Bacteria</taxon>
        <taxon>Pseudomonadati</taxon>
        <taxon>Atribacterota</taxon>
        <taxon>Atribacteria</taxon>
        <taxon>Atribacterales</taxon>
        <taxon>Candidatus Caldatribacteriaceae</taxon>
        <taxon>Candidatus Caldatribacterium</taxon>
    </lineage>
</organism>
<evidence type="ECO:0000256" key="1">
    <source>
        <dbReference type="SAM" id="SignalP"/>
    </source>
</evidence>
<protein>
    <recommendedName>
        <fullName evidence="3">DUF5666 domain-containing protein</fullName>
    </recommendedName>
</protein>
<keyword evidence="1" id="KW-0732">Signal</keyword>
<evidence type="ECO:0000313" key="2">
    <source>
        <dbReference type="EMBL" id="HGI31092.1"/>
    </source>
</evidence>
<evidence type="ECO:0008006" key="3">
    <source>
        <dbReference type="Google" id="ProtNLM"/>
    </source>
</evidence>
<dbReference type="EMBL" id="DTFV01000106">
    <property type="protein sequence ID" value="HGI31092.1"/>
    <property type="molecule type" value="Genomic_DNA"/>
</dbReference>
<reference evidence="2" key="1">
    <citation type="journal article" date="2020" name="mSystems">
        <title>Genome- and Community-Level Interaction Insights into Carbon Utilization and Element Cycling Functions of Hydrothermarchaeota in Hydrothermal Sediment.</title>
        <authorList>
            <person name="Zhou Z."/>
            <person name="Liu Y."/>
            <person name="Xu W."/>
            <person name="Pan J."/>
            <person name="Luo Z.H."/>
            <person name="Li M."/>
        </authorList>
    </citation>
    <scope>NUCLEOTIDE SEQUENCE [LARGE SCALE GENOMIC DNA]</scope>
    <source>
        <strain evidence="2">SpSt-747</strain>
    </source>
</reference>
<dbReference type="AlphaFoldDB" id="A0A7V4DEU4"/>
<name>A0A7V4DEU4_9BACT</name>